<keyword evidence="2" id="KW-1185">Reference proteome</keyword>
<sequence length="262" mass="30160">KKKGIKKKNDSGYAYWDELIKEVNGYIESPTTNGQEDEGLKKDQGKNALLIKNMSFSSNIRMHDIVTKKGVIKKKKREDSNLHFAKSDLRSHHDPLKEKKEGISLIKVSHHYPPSMPTCREEKGVLDEENEGEKHAALNSKILSLEEVGGSPRYNILHLTPLSMLIFHGYGLFSNFMKDLSMWDHGKLVQGRNLFDWVSFPNKYFLFWHDHQRCCSNLRKEMKDASWDLVSMCGKEKESKASHEGKCWNGNFFAMDKEAAPK</sequence>
<dbReference type="EMBL" id="JAHRHJ020000010">
    <property type="protein sequence ID" value="KAH9297196.1"/>
    <property type="molecule type" value="Genomic_DNA"/>
</dbReference>
<feature type="non-terminal residue" evidence="1">
    <location>
        <position position="1"/>
    </location>
</feature>
<proteinExistence type="predicted"/>
<organism evidence="1 2">
    <name type="scientific">Taxus chinensis</name>
    <name type="common">Chinese yew</name>
    <name type="synonym">Taxus wallichiana var. chinensis</name>
    <dbReference type="NCBI Taxonomy" id="29808"/>
    <lineage>
        <taxon>Eukaryota</taxon>
        <taxon>Viridiplantae</taxon>
        <taxon>Streptophyta</taxon>
        <taxon>Embryophyta</taxon>
        <taxon>Tracheophyta</taxon>
        <taxon>Spermatophyta</taxon>
        <taxon>Pinopsida</taxon>
        <taxon>Pinidae</taxon>
        <taxon>Conifers II</taxon>
        <taxon>Cupressales</taxon>
        <taxon>Taxaceae</taxon>
        <taxon>Taxus</taxon>
    </lineage>
</organism>
<gene>
    <name evidence="1" type="ORF">KI387_028878</name>
</gene>
<dbReference type="AlphaFoldDB" id="A0AA38CDQ2"/>
<feature type="non-terminal residue" evidence="1">
    <location>
        <position position="262"/>
    </location>
</feature>
<comment type="caution">
    <text evidence="1">The sequence shown here is derived from an EMBL/GenBank/DDBJ whole genome shotgun (WGS) entry which is preliminary data.</text>
</comment>
<protein>
    <submittedName>
        <fullName evidence="1">Uncharacterized protein</fullName>
    </submittedName>
</protein>
<name>A0AA38CDQ2_TAXCH</name>
<evidence type="ECO:0000313" key="1">
    <source>
        <dbReference type="EMBL" id="KAH9297196.1"/>
    </source>
</evidence>
<accession>A0AA38CDQ2</accession>
<evidence type="ECO:0000313" key="2">
    <source>
        <dbReference type="Proteomes" id="UP000824469"/>
    </source>
</evidence>
<reference evidence="1 2" key="1">
    <citation type="journal article" date="2021" name="Nat. Plants">
        <title>The Taxus genome provides insights into paclitaxel biosynthesis.</title>
        <authorList>
            <person name="Xiong X."/>
            <person name="Gou J."/>
            <person name="Liao Q."/>
            <person name="Li Y."/>
            <person name="Zhou Q."/>
            <person name="Bi G."/>
            <person name="Li C."/>
            <person name="Du R."/>
            <person name="Wang X."/>
            <person name="Sun T."/>
            <person name="Guo L."/>
            <person name="Liang H."/>
            <person name="Lu P."/>
            <person name="Wu Y."/>
            <person name="Zhang Z."/>
            <person name="Ro D.K."/>
            <person name="Shang Y."/>
            <person name="Huang S."/>
            <person name="Yan J."/>
        </authorList>
    </citation>
    <scope>NUCLEOTIDE SEQUENCE [LARGE SCALE GENOMIC DNA]</scope>
    <source>
        <strain evidence="1">Ta-2019</strain>
    </source>
</reference>
<dbReference type="Proteomes" id="UP000824469">
    <property type="component" value="Unassembled WGS sequence"/>
</dbReference>